<accession>A0ABW2JGX0</accession>
<evidence type="ECO:0000256" key="1">
    <source>
        <dbReference type="SAM" id="MobiDB-lite"/>
    </source>
</evidence>
<feature type="region of interest" description="Disordered" evidence="1">
    <location>
        <begin position="1"/>
        <end position="48"/>
    </location>
</feature>
<proteinExistence type="predicted"/>
<dbReference type="EMBL" id="JBHTCF010000005">
    <property type="protein sequence ID" value="MFC7305304.1"/>
    <property type="molecule type" value="Genomic_DNA"/>
</dbReference>
<dbReference type="RefSeq" id="WP_381830632.1">
    <property type="nucleotide sequence ID" value="NZ_JBHTCF010000005.1"/>
</dbReference>
<reference evidence="3" key="1">
    <citation type="journal article" date="2019" name="Int. J. Syst. Evol. Microbiol.">
        <title>The Global Catalogue of Microorganisms (GCM) 10K type strain sequencing project: providing services to taxonomists for standard genome sequencing and annotation.</title>
        <authorList>
            <consortium name="The Broad Institute Genomics Platform"/>
            <consortium name="The Broad Institute Genome Sequencing Center for Infectious Disease"/>
            <person name="Wu L."/>
            <person name="Ma J."/>
        </authorList>
    </citation>
    <scope>NUCLEOTIDE SEQUENCE [LARGE SCALE GENOMIC DNA]</scope>
    <source>
        <strain evidence="3">SYNS20</strain>
    </source>
</reference>
<keyword evidence="3" id="KW-1185">Reference proteome</keyword>
<name>A0ABW2JGX0_9ACTN</name>
<feature type="compositionally biased region" description="Basic and acidic residues" evidence="1">
    <location>
        <begin position="39"/>
        <end position="48"/>
    </location>
</feature>
<sequence>MVRLEPQASPEAGPADRTASAGIASSRPEQNVLPVPLGEGDRQHQESHSEAAFWPAVDDLASHIAAGRYEAVAVILDHAATMADPGETARAMISCRTRGLDEAVEHLLRNASYRDAREIMAIARSLIGAQYPSTAEELLERATAGEQGYRHNAY</sequence>
<evidence type="ECO:0000313" key="3">
    <source>
        <dbReference type="Proteomes" id="UP001596523"/>
    </source>
</evidence>
<organism evidence="2 3">
    <name type="scientific">Streptomyces monticola</name>
    <dbReference type="NCBI Taxonomy" id="2666263"/>
    <lineage>
        <taxon>Bacteria</taxon>
        <taxon>Bacillati</taxon>
        <taxon>Actinomycetota</taxon>
        <taxon>Actinomycetes</taxon>
        <taxon>Kitasatosporales</taxon>
        <taxon>Streptomycetaceae</taxon>
        <taxon>Streptomyces</taxon>
    </lineage>
</organism>
<protein>
    <submittedName>
        <fullName evidence="2">Uncharacterized protein</fullName>
    </submittedName>
</protein>
<gene>
    <name evidence="2" type="ORF">ACFQVC_13855</name>
</gene>
<dbReference type="Proteomes" id="UP001596523">
    <property type="component" value="Unassembled WGS sequence"/>
</dbReference>
<comment type="caution">
    <text evidence="2">The sequence shown here is derived from an EMBL/GenBank/DDBJ whole genome shotgun (WGS) entry which is preliminary data.</text>
</comment>
<evidence type="ECO:0000313" key="2">
    <source>
        <dbReference type="EMBL" id="MFC7305304.1"/>
    </source>
</evidence>